<feature type="non-terminal residue" evidence="1">
    <location>
        <position position="56"/>
    </location>
</feature>
<protein>
    <submittedName>
        <fullName evidence="1">Uncharacterized protein</fullName>
    </submittedName>
</protein>
<accession>A0A383CUW8</accession>
<proteinExistence type="predicted"/>
<dbReference type="EMBL" id="UINC01211499">
    <property type="protein sequence ID" value="SVE35418.1"/>
    <property type="molecule type" value="Genomic_DNA"/>
</dbReference>
<dbReference type="AlphaFoldDB" id="A0A383CUW8"/>
<name>A0A383CUW8_9ZZZZ</name>
<gene>
    <name evidence="1" type="ORF">METZ01_LOCUS488272</name>
</gene>
<evidence type="ECO:0000313" key="1">
    <source>
        <dbReference type="EMBL" id="SVE35418.1"/>
    </source>
</evidence>
<feature type="non-terminal residue" evidence="1">
    <location>
        <position position="1"/>
    </location>
</feature>
<dbReference type="Gene3D" id="3.40.50.11780">
    <property type="match status" value="1"/>
</dbReference>
<sequence>MSFLSSPGVHVREIDLTNVVPSVATTVGAIAGPFERGPVASITTIGSEQDLVQIFG</sequence>
<organism evidence="1">
    <name type="scientific">marine metagenome</name>
    <dbReference type="NCBI Taxonomy" id="408172"/>
    <lineage>
        <taxon>unclassified sequences</taxon>
        <taxon>metagenomes</taxon>
        <taxon>ecological metagenomes</taxon>
    </lineage>
</organism>
<reference evidence="1" key="1">
    <citation type="submission" date="2018-05" db="EMBL/GenBank/DDBJ databases">
        <authorList>
            <person name="Lanie J.A."/>
            <person name="Ng W.-L."/>
            <person name="Kazmierczak K.M."/>
            <person name="Andrzejewski T.M."/>
            <person name="Davidsen T.M."/>
            <person name="Wayne K.J."/>
            <person name="Tettelin H."/>
            <person name="Glass J.I."/>
            <person name="Rusch D."/>
            <person name="Podicherti R."/>
            <person name="Tsui H.-C.T."/>
            <person name="Winkler M.E."/>
        </authorList>
    </citation>
    <scope>NUCLEOTIDE SEQUENCE</scope>
</reference>